<gene>
    <name evidence="2" type="ORF">CK203_083879</name>
</gene>
<dbReference type="PANTHER" id="PTHR33240">
    <property type="entry name" value="OS08G0508500 PROTEIN"/>
    <property type="match status" value="1"/>
</dbReference>
<sequence>MQENESLKDFMKRFGQAMLQSAMMDDLFKWAKKYSMLEDDVQAATQQVLVTNRPTKHNKTRNSKPSNQLRKASKSRDGGLSQSRQIRLNGIKTKGAPIIRIMVIPSSNVGSPLLGGKVNQSWTLETMSYSPSALENLGRLLSEFNGAMKTSQGDVVLPVQVGPVTLNVQFSVVEDLSHFCAIMGRAWLHRMKVVPSTYHEMVSSLTENGQLDLLGSHLAACQCYQVALDSKHLANEEAHLESLNINEQ</sequence>
<protein>
    <submittedName>
        <fullName evidence="2">Uncharacterized protein</fullName>
    </submittedName>
</protein>
<feature type="region of interest" description="Disordered" evidence="1">
    <location>
        <begin position="50"/>
        <end position="86"/>
    </location>
</feature>
<evidence type="ECO:0000313" key="2">
    <source>
        <dbReference type="EMBL" id="RVW14566.1"/>
    </source>
</evidence>
<dbReference type="PANTHER" id="PTHR33240:SF8">
    <property type="entry name" value="OS03G0439900 PROTEIN"/>
    <property type="match status" value="1"/>
</dbReference>
<name>A0A438BUC0_VITVI</name>
<dbReference type="AlphaFoldDB" id="A0A438BUC0"/>
<proteinExistence type="predicted"/>
<evidence type="ECO:0000313" key="3">
    <source>
        <dbReference type="Proteomes" id="UP000288805"/>
    </source>
</evidence>
<reference evidence="2 3" key="1">
    <citation type="journal article" date="2018" name="PLoS Genet.">
        <title>Population sequencing reveals clonal diversity and ancestral inbreeding in the grapevine cultivar Chardonnay.</title>
        <authorList>
            <person name="Roach M.J."/>
            <person name="Johnson D.L."/>
            <person name="Bohlmann J."/>
            <person name="van Vuuren H.J."/>
            <person name="Jones S.J."/>
            <person name="Pretorius I.S."/>
            <person name="Schmidt S.A."/>
            <person name="Borneman A.R."/>
        </authorList>
    </citation>
    <scope>NUCLEOTIDE SEQUENCE [LARGE SCALE GENOMIC DNA]</scope>
    <source>
        <strain evidence="3">cv. Chardonnay</strain>
        <tissue evidence="2">Leaf</tissue>
    </source>
</reference>
<organism evidence="2 3">
    <name type="scientific">Vitis vinifera</name>
    <name type="common">Grape</name>
    <dbReference type="NCBI Taxonomy" id="29760"/>
    <lineage>
        <taxon>Eukaryota</taxon>
        <taxon>Viridiplantae</taxon>
        <taxon>Streptophyta</taxon>
        <taxon>Embryophyta</taxon>
        <taxon>Tracheophyta</taxon>
        <taxon>Spermatophyta</taxon>
        <taxon>Magnoliopsida</taxon>
        <taxon>eudicotyledons</taxon>
        <taxon>Gunneridae</taxon>
        <taxon>Pentapetalae</taxon>
        <taxon>rosids</taxon>
        <taxon>Vitales</taxon>
        <taxon>Vitaceae</taxon>
        <taxon>Viteae</taxon>
        <taxon>Vitis</taxon>
    </lineage>
</organism>
<evidence type="ECO:0000256" key="1">
    <source>
        <dbReference type="SAM" id="MobiDB-lite"/>
    </source>
</evidence>
<dbReference type="EMBL" id="QGNW01002616">
    <property type="protein sequence ID" value="RVW14566.1"/>
    <property type="molecule type" value="Genomic_DNA"/>
</dbReference>
<accession>A0A438BUC0</accession>
<comment type="caution">
    <text evidence="2">The sequence shown here is derived from an EMBL/GenBank/DDBJ whole genome shotgun (WGS) entry which is preliminary data.</text>
</comment>
<dbReference type="Proteomes" id="UP000288805">
    <property type="component" value="Unassembled WGS sequence"/>
</dbReference>